<reference evidence="1 2" key="1">
    <citation type="submission" date="2020-07" db="EMBL/GenBank/DDBJ databases">
        <title>Draft whole-genome sequence of Heliobacterium chlorum DSM 3682, type strain.</title>
        <authorList>
            <person name="Kyndt J.A."/>
            <person name="Meyer T.E."/>
            <person name="Imhoff J.F."/>
        </authorList>
    </citation>
    <scope>NUCLEOTIDE SEQUENCE [LARGE SCALE GENOMIC DNA]</scope>
    <source>
        <strain evidence="1 2">DSM 3682</strain>
    </source>
</reference>
<name>A0ABR7T5Q3_HELCL</name>
<dbReference type="Proteomes" id="UP000617402">
    <property type="component" value="Unassembled WGS sequence"/>
</dbReference>
<evidence type="ECO:0000313" key="2">
    <source>
        <dbReference type="Proteomes" id="UP000617402"/>
    </source>
</evidence>
<gene>
    <name evidence="1" type="ORF">H1S01_16675</name>
</gene>
<dbReference type="EMBL" id="JACVHF010000026">
    <property type="protein sequence ID" value="MBC9786104.1"/>
    <property type="molecule type" value="Genomic_DNA"/>
</dbReference>
<evidence type="ECO:0000313" key="1">
    <source>
        <dbReference type="EMBL" id="MBC9786104.1"/>
    </source>
</evidence>
<keyword evidence="2" id="KW-1185">Reference proteome</keyword>
<accession>A0ABR7T5Q3</accession>
<proteinExistence type="predicted"/>
<organism evidence="1 2">
    <name type="scientific">Heliobacterium chlorum</name>
    <dbReference type="NCBI Taxonomy" id="2698"/>
    <lineage>
        <taxon>Bacteria</taxon>
        <taxon>Bacillati</taxon>
        <taxon>Bacillota</taxon>
        <taxon>Clostridia</taxon>
        <taxon>Eubacteriales</taxon>
        <taxon>Heliobacteriaceae</taxon>
        <taxon>Heliobacterium</taxon>
    </lineage>
</organism>
<sequence>MFQANFYAPHCSNSPRHNTYTGRIGKHRLYRFLQRLQKRGNQYKKYDASGALIDEWSETMPDEVKRAGQSLSNVIPKSQPTSDLTTLKNGEVRETRGQIRVVDGKAYISSITTRTENGKTIVEEVLEEQEANTIVEELVKLDNQKLLPVNPDAPIRIMFNGNQITSDVAPIIENGRVLVPRSSRPGEFHPRSLTEPNVKVSLHSALVIQSRA</sequence>
<comment type="caution">
    <text evidence="1">The sequence shown here is derived from an EMBL/GenBank/DDBJ whole genome shotgun (WGS) entry which is preliminary data.</text>
</comment>
<dbReference type="RefSeq" id="WP_188041534.1">
    <property type="nucleotide sequence ID" value="NZ_JACVHF010000026.1"/>
</dbReference>
<protein>
    <submittedName>
        <fullName evidence="1">Uncharacterized protein</fullName>
    </submittedName>
</protein>